<accession>A8RLJ9</accession>
<evidence type="ECO:0008006" key="3">
    <source>
        <dbReference type="Google" id="ProtNLM"/>
    </source>
</evidence>
<feature type="non-terminal residue" evidence="1">
    <location>
        <position position="98"/>
    </location>
</feature>
<sequence>MGMCVKAALIFPNTGSRDHVKTVTRHIWVPYMEMCEDIRHSTGMNELYALRINHREIVWNSKRESWLPVYADDREGPEGDEAGLMFACMNLKKLAKWL</sequence>
<organism evidence="1 2">
    <name type="scientific">Enterocloster bolteae (strain ATCC BAA-613 / DSM 15670 / CCUG 46953 / JCM 12243 / WAL 16351)</name>
    <name type="common">Clostridium bolteae</name>
    <dbReference type="NCBI Taxonomy" id="411902"/>
    <lineage>
        <taxon>Bacteria</taxon>
        <taxon>Bacillati</taxon>
        <taxon>Bacillota</taxon>
        <taxon>Clostridia</taxon>
        <taxon>Lachnospirales</taxon>
        <taxon>Lachnospiraceae</taxon>
        <taxon>Enterocloster</taxon>
    </lineage>
</organism>
<dbReference type="HOGENOM" id="CLU_2338333_0_0_9"/>
<reference evidence="1 2" key="1">
    <citation type="submission" date="2007-08" db="EMBL/GenBank/DDBJ databases">
        <authorList>
            <person name="Fulton L."/>
            <person name="Clifton S."/>
            <person name="Fulton B."/>
            <person name="Xu J."/>
            <person name="Minx P."/>
            <person name="Pepin K.H."/>
            <person name="Johnson M."/>
            <person name="Thiruvilangam P."/>
            <person name="Bhonagiri V."/>
            <person name="Nash W.E."/>
            <person name="Mardis E.R."/>
            <person name="Wilson R.K."/>
        </authorList>
    </citation>
    <scope>NUCLEOTIDE SEQUENCE [LARGE SCALE GENOMIC DNA]</scope>
    <source>
        <strain evidence="2">ATCC BAA-613 / DSM 15670 / CCUG 46953 / JCM 12243 / WAL 16351</strain>
    </source>
</reference>
<evidence type="ECO:0000313" key="1">
    <source>
        <dbReference type="EMBL" id="EDP18292.1"/>
    </source>
</evidence>
<dbReference type="eggNOG" id="COG3039">
    <property type="taxonomic scope" value="Bacteria"/>
</dbReference>
<evidence type="ECO:0000313" key="2">
    <source>
        <dbReference type="Proteomes" id="UP000005396"/>
    </source>
</evidence>
<proteinExistence type="predicted"/>
<protein>
    <recommendedName>
        <fullName evidence="3">Transposase DDE domain-containing protein</fullName>
    </recommendedName>
</protein>
<dbReference type="PaxDb" id="411902-CLOBOL_01647"/>
<comment type="caution">
    <text evidence="1">The sequence shown here is derived from an EMBL/GenBank/DDBJ whole genome shotgun (WGS) entry which is preliminary data.</text>
</comment>
<dbReference type="Proteomes" id="UP000005396">
    <property type="component" value="Unassembled WGS sequence"/>
</dbReference>
<dbReference type="EMBL" id="ABCC02000017">
    <property type="protein sequence ID" value="EDP18292.1"/>
    <property type="molecule type" value="Genomic_DNA"/>
</dbReference>
<dbReference type="AlphaFoldDB" id="A8RLJ9"/>
<name>A8RLJ9_ENTBW</name>
<gene>
    <name evidence="1" type="ORF">CLOBOL_01647</name>
</gene>
<reference evidence="1 2" key="2">
    <citation type="submission" date="2007-09" db="EMBL/GenBank/DDBJ databases">
        <title>Draft genome sequence of Clostridium bolteae (ATCC BAA-613).</title>
        <authorList>
            <person name="Sudarsanam P."/>
            <person name="Ley R."/>
            <person name="Guruge J."/>
            <person name="Turnbaugh P.J."/>
            <person name="Mahowald M."/>
            <person name="Liep D."/>
            <person name="Gordon J."/>
        </authorList>
    </citation>
    <scope>NUCLEOTIDE SEQUENCE [LARGE SCALE GENOMIC DNA]</scope>
    <source>
        <strain evidence="2">ATCC BAA-613 / DSM 15670 / CCUG 46953 / JCM 12243 / WAL 16351</strain>
    </source>
</reference>